<evidence type="ECO:0000313" key="2">
    <source>
        <dbReference type="EMBL" id="ROW16223.1"/>
    </source>
</evidence>
<proteinExistence type="predicted"/>
<feature type="compositionally biased region" description="Acidic residues" evidence="1">
    <location>
        <begin position="46"/>
        <end position="67"/>
    </location>
</feature>
<accession>A0A423XJQ8</accession>
<dbReference type="InParanoid" id="A0A423XJQ8"/>
<dbReference type="AlphaFoldDB" id="A0A423XJQ8"/>
<comment type="caution">
    <text evidence="2">The sequence shown here is derived from an EMBL/GenBank/DDBJ whole genome shotgun (WGS) entry which is preliminary data.</text>
</comment>
<evidence type="ECO:0000313" key="3">
    <source>
        <dbReference type="Proteomes" id="UP000285146"/>
    </source>
</evidence>
<dbReference type="Proteomes" id="UP000285146">
    <property type="component" value="Unassembled WGS sequence"/>
</dbReference>
<feature type="region of interest" description="Disordered" evidence="1">
    <location>
        <begin position="30"/>
        <end position="67"/>
    </location>
</feature>
<gene>
    <name evidence="2" type="ORF">VPNG_01959</name>
</gene>
<sequence length="127" mass="13409">MAAPISGGTTTTTHDFLIAIIDKAQKASSVSQTEEDRLGLGLVDQEGNDFDDLDDGNDVGDDDDDDDDVQAGKIGAVMPVVAPPRPAPKSQVAGGKKAKLAVELKLNLDIEIQLKVHIQGDLTLELF</sequence>
<protein>
    <submittedName>
        <fullName evidence="2">Uncharacterized protein</fullName>
    </submittedName>
</protein>
<evidence type="ECO:0000256" key="1">
    <source>
        <dbReference type="SAM" id="MobiDB-lite"/>
    </source>
</evidence>
<reference evidence="2 3" key="1">
    <citation type="submission" date="2015-09" db="EMBL/GenBank/DDBJ databases">
        <title>Host preference determinants of Valsa canker pathogens revealed by comparative genomics.</title>
        <authorList>
            <person name="Yin Z."/>
            <person name="Huang L."/>
        </authorList>
    </citation>
    <scope>NUCLEOTIDE SEQUENCE [LARGE SCALE GENOMIC DNA]</scope>
    <source>
        <strain evidence="2 3">SXYLt</strain>
    </source>
</reference>
<dbReference type="EMBL" id="LKEB01000006">
    <property type="protein sequence ID" value="ROW16223.1"/>
    <property type="molecule type" value="Genomic_DNA"/>
</dbReference>
<dbReference type="OrthoDB" id="2873061at2759"/>
<organism evidence="2 3">
    <name type="scientific">Cytospora leucostoma</name>
    <dbReference type="NCBI Taxonomy" id="1230097"/>
    <lineage>
        <taxon>Eukaryota</taxon>
        <taxon>Fungi</taxon>
        <taxon>Dikarya</taxon>
        <taxon>Ascomycota</taxon>
        <taxon>Pezizomycotina</taxon>
        <taxon>Sordariomycetes</taxon>
        <taxon>Sordariomycetidae</taxon>
        <taxon>Diaporthales</taxon>
        <taxon>Cytosporaceae</taxon>
        <taxon>Cytospora</taxon>
    </lineage>
</organism>
<keyword evidence="3" id="KW-1185">Reference proteome</keyword>
<name>A0A423XJQ8_9PEZI</name>